<evidence type="ECO:0000313" key="2">
    <source>
        <dbReference type="Proteomes" id="UP000600080"/>
    </source>
</evidence>
<name>A0ABQ2J2J2_9ACTN</name>
<comment type="caution">
    <text evidence="1">The sequence shown here is derived from an EMBL/GenBank/DDBJ whole genome shotgun (WGS) entry which is preliminary data.</text>
</comment>
<dbReference type="RefSeq" id="WP_189096328.1">
    <property type="nucleotide sequence ID" value="NZ_BMND01000003.1"/>
</dbReference>
<evidence type="ECO:0000313" key="1">
    <source>
        <dbReference type="EMBL" id="GGN36437.1"/>
    </source>
</evidence>
<sequence length="81" mass="8504">MTAFEFLIALDVGVVQGQVPAVIQALGDRVTGADGPAIPRRSEHTLLEEGIVQVALGLIGLVDQQQVQIVLETFDDAHVGG</sequence>
<dbReference type="GeneID" id="301546900"/>
<dbReference type="EMBL" id="BMND01000003">
    <property type="protein sequence ID" value="GGN36437.1"/>
    <property type="molecule type" value="Genomic_DNA"/>
</dbReference>
<proteinExistence type="predicted"/>
<organism evidence="1 2">
    <name type="scientific">Streptomyces kronopolitis</name>
    <dbReference type="NCBI Taxonomy" id="1612435"/>
    <lineage>
        <taxon>Bacteria</taxon>
        <taxon>Bacillati</taxon>
        <taxon>Actinomycetota</taxon>
        <taxon>Actinomycetes</taxon>
        <taxon>Kitasatosporales</taxon>
        <taxon>Streptomycetaceae</taxon>
        <taxon>Streptomyces</taxon>
    </lineage>
</organism>
<keyword evidence="2" id="KW-1185">Reference proteome</keyword>
<protein>
    <submittedName>
        <fullName evidence="1">Uncharacterized protein</fullName>
    </submittedName>
</protein>
<gene>
    <name evidence="1" type="ORF">GCM10012285_10190</name>
</gene>
<accession>A0ABQ2J2J2</accession>
<dbReference type="Proteomes" id="UP000600080">
    <property type="component" value="Unassembled WGS sequence"/>
</dbReference>
<reference evidence="2" key="1">
    <citation type="journal article" date="2019" name="Int. J. Syst. Evol. Microbiol.">
        <title>The Global Catalogue of Microorganisms (GCM) 10K type strain sequencing project: providing services to taxonomists for standard genome sequencing and annotation.</title>
        <authorList>
            <consortium name="The Broad Institute Genomics Platform"/>
            <consortium name="The Broad Institute Genome Sequencing Center for Infectious Disease"/>
            <person name="Wu L."/>
            <person name="Ma J."/>
        </authorList>
    </citation>
    <scope>NUCLEOTIDE SEQUENCE [LARGE SCALE GENOMIC DNA]</scope>
    <source>
        <strain evidence="2">CGMCC 4.7323</strain>
    </source>
</reference>